<sequence length="82" mass="9371">MGFLYFLIAGFSTARGSVNTFVIKLIIHWLSITRGHCIKQTLIKTHVEHPVEFILNKEITLVQNCIAPFKTETGIRLFDIIL</sequence>
<evidence type="ECO:0000256" key="1">
    <source>
        <dbReference type="SAM" id="SignalP"/>
    </source>
</evidence>
<evidence type="ECO:0008006" key="4">
    <source>
        <dbReference type="Google" id="ProtNLM"/>
    </source>
</evidence>
<keyword evidence="3" id="KW-1185">Reference proteome</keyword>
<evidence type="ECO:0000313" key="2">
    <source>
        <dbReference type="EMBL" id="PIA41325.1"/>
    </source>
</evidence>
<proteinExistence type="predicted"/>
<dbReference type="AlphaFoldDB" id="A0A2G5DCS1"/>
<organism evidence="2 3">
    <name type="scientific">Aquilegia coerulea</name>
    <name type="common">Rocky mountain columbine</name>
    <dbReference type="NCBI Taxonomy" id="218851"/>
    <lineage>
        <taxon>Eukaryota</taxon>
        <taxon>Viridiplantae</taxon>
        <taxon>Streptophyta</taxon>
        <taxon>Embryophyta</taxon>
        <taxon>Tracheophyta</taxon>
        <taxon>Spermatophyta</taxon>
        <taxon>Magnoliopsida</taxon>
        <taxon>Ranunculales</taxon>
        <taxon>Ranunculaceae</taxon>
        <taxon>Thalictroideae</taxon>
        <taxon>Aquilegia</taxon>
    </lineage>
</organism>
<keyword evidence="1" id="KW-0732">Signal</keyword>
<feature type="chain" id="PRO_5013666959" description="Secreted protein" evidence="1">
    <location>
        <begin position="17"/>
        <end position="82"/>
    </location>
</feature>
<name>A0A2G5DCS1_AQUCA</name>
<dbReference type="InParanoid" id="A0A2G5DCS1"/>
<protein>
    <recommendedName>
        <fullName evidence="4">Secreted protein</fullName>
    </recommendedName>
</protein>
<evidence type="ECO:0000313" key="3">
    <source>
        <dbReference type="Proteomes" id="UP000230069"/>
    </source>
</evidence>
<dbReference type="Proteomes" id="UP000230069">
    <property type="component" value="Unassembled WGS sequence"/>
</dbReference>
<gene>
    <name evidence="2" type="ORF">AQUCO_02200023v1</name>
</gene>
<accession>A0A2G5DCS1</accession>
<reference evidence="2 3" key="1">
    <citation type="submission" date="2017-09" db="EMBL/GenBank/DDBJ databases">
        <title>WGS assembly of Aquilegia coerulea Goldsmith.</title>
        <authorList>
            <person name="Hodges S."/>
            <person name="Kramer E."/>
            <person name="Nordborg M."/>
            <person name="Tomkins J."/>
            <person name="Borevitz J."/>
            <person name="Derieg N."/>
            <person name="Yan J."/>
            <person name="Mihaltcheva S."/>
            <person name="Hayes R.D."/>
            <person name="Rokhsar D."/>
        </authorList>
    </citation>
    <scope>NUCLEOTIDE SEQUENCE [LARGE SCALE GENOMIC DNA]</scope>
    <source>
        <strain evidence="3">cv. Goldsmith</strain>
    </source>
</reference>
<dbReference type="EMBL" id="KZ305039">
    <property type="protein sequence ID" value="PIA41325.1"/>
    <property type="molecule type" value="Genomic_DNA"/>
</dbReference>
<feature type="signal peptide" evidence="1">
    <location>
        <begin position="1"/>
        <end position="16"/>
    </location>
</feature>